<dbReference type="Gene3D" id="3.30.420.10">
    <property type="entry name" value="Ribonuclease H-like superfamily/Ribonuclease H"/>
    <property type="match status" value="1"/>
</dbReference>
<proteinExistence type="predicted"/>
<dbReference type="InterPro" id="IPR043502">
    <property type="entry name" value="DNA/RNA_pol_sf"/>
</dbReference>
<keyword evidence="8" id="KW-0695">RNA-directed DNA polymerase</keyword>
<comment type="caution">
    <text evidence="15">The sequence shown here is derived from an EMBL/GenBank/DDBJ whole genome shotgun (WGS) entry which is preliminary data.</text>
</comment>
<keyword evidence="5" id="KW-0540">Nuclease</keyword>
<evidence type="ECO:0000256" key="3">
    <source>
        <dbReference type="ARBA" id="ARBA00022679"/>
    </source>
</evidence>
<dbReference type="PROSITE" id="PS50878">
    <property type="entry name" value="RT_POL"/>
    <property type="match status" value="1"/>
</dbReference>
<dbReference type="InterPro" id="IPR036875">
    <property type="entry name" value="Znf_CCHC_sf"/>
</dbReference>
<name>A0AAD5LA33_PYTIN</name>
<dbReference type="InterPro" id="IPR021109">
    <property type="entry name" value="Peptidase_aspartic_dom_sf"/>
</dbReference>
<dbReference type="EC" id="2.7.7.49" evidence="1"/>
<feature type="domain" description="Reverse transcriptase" evidence="13">
    <location>
        <begin position="771"/>
        <end position="951"/>
    </location>
</feature>
<evidence type="ECO:0000256" key="8">
    <source>
        <dbReference type="ARBA" id="ARBA00022918"/>
    </source>
</evidence>
<dbReference type="Pfam" id="PF19259">
    <property type="entry name" value="Ty3_capsid"/>
    <property type="match status" value="1"/>
</dbReference>
<evidence type="ECO:0000256" key="1">
    <source>
        <dbReference type="ARBA" id="ARBA00012493"/>
    </source>
</evidence>
<dbReference type="GO" id="GO:0006508">
    <property type="term" value="P:proteolysis"/>
    <property type="evidence" value="ECO:0007669"/>
    <property type="project" value="UniProtKB-KW"/>
</dbReference>
<keyword evidence="3" id="KW-0808">Transferase</keyword>
<evidence type="ECO:0000313" key="16">
    <source>
        <dbReference type="Proteomes" id="UP001209570"/>
    </source>
</evidence>
<dbReference type="Proteomes" id="UP001209570">
    <property type="component" value="Unassembled WGS sequence"/>
</dbReference>
<feature type="region of interest" description="Disordered" evidence="10">
    <location>
        <begin position="1"/>
        <end position="116"/>
    </location>
</feature>
<dbReference type="InterPro" id="IPR041373">
    <property type="entry name" value="RT_RNaseH"/>
</dbReference>
<dbReference type="InterPro" id="IPR001995">
    <property type="entry name" value="Peptidase_A2_cat"/>
</dbReference>
<keyword evidence="2" id="KW-0645">Protease</keyword>
<dbReference type="FunFam" id="3.10.10.10:FF:000007">
    <property type="entry name" value="Retrovirus-related Pol polyprotein from transposon 17.6-like Protein"/>
    <property type="match status" value="1"/>
</dbReference>
<dbReference type="CDD" id="cd01647">
    <property type="entry name" value="RT_LTR"/>
    <property type="match status" value="1"/>
</dbReference>
<accession>A0AAD5LA33</accession>
<dbReference type="PROSITE" id="PS50994">
    <property type="entry name" value="INTEGRASE"/>
    <property type="match status" value="1"/>
</dbReference>
<reference evidence="15" key="1">
    <citation type="submission" date="2021-12" db="EMBL/GenBank/DDBJ databases">
        <title>Prjna785345.</title>
        <authorList>
            <person name="Rujirawat T."/>
            <person name="Krajaejun T."/>
        </authorList>
    </citation>
    <scope>NUCLEOTIDE SEQUENCE</scope>
    <source>
        <strain evidence="15">Pi057C3</strain>
    </source>
</reference>
<feature type="compositionally biased region" description="Low complexity" evidence="10">
    <location>
        <begin position="21"/>
        <end position="30"/>
    </location>
</feature>
<keyword evidence="16" id="KW-1185">Reference proteome</keyword>
<dbReference type="InterPro" id="IPR000477">
    <property type="entry name" value="RT_dom"/>
</dbReference>
<dbReference type="GO" id="GO:0004190">
    <property type="term" value="F:aspartic-type endopeptidase activity"/>
    <property type="evidence" value="ECO:0007669"/>
    <property type="project" value="InterPro"/>
</dbReference>
<dbReference type="InterPro" id="IPR045358">
    <property type="entry name" value="Ty3_capsid"/>
</dbReference>
<feature type="region of interest" description="Disordered" evidence="10">
    <location>
        <begin position="1590"/>
        <end position="1614"/>
    </location>
</feature>
<keyword evidence="7" id="KW-0378">Hydrolase</keyword>
<organism evidence="15 16">
    <name type="scientific">Pythium insidiosum</name>
    <name type="common">Pythiosis disease agent</name>
    <dbReference type="NCBI Taxonomy" id="114742"/>
    <lineage>
        <taxon>Eukaryota</taxon>
        <taxon>Sar</taxon>
        <taxon>Stramenopiles</taxon>
        <taxon>Oomycota</taxon>
        <taxon>Peronosporomycetes</taxon>
        <taxon>Pythiales</taxon>
        <taxon>Pythiaceae</taxon>
        <taxon>Pythium</taxon>
    </lineage>
</organism>
<dbReference type="FunFam" id="3.10.20.370:FF:000001">
    <property type="entry name" value="Retrovirus-related Pol polyprotein from transposon 17.6-like protein"/>
    <property type="match status" value="1"/>
</dbReference>
<dbReference type="SUPFAM" id="SSF57756">
    <property type="entry name" value="Retrovirus zinc finger-like domains"/>
    <property type="match status" value="1"/>
</dbReference>
<feature type="compositionally biased region" description="Acidic residues" evidence="10">
    <location>
        <begin position="1595"/>
        <end position="1610"/>
    </location>
</feature>
<dbReference type="InterPro" id="IPR012337">
    <property type="entry name" value="RNaseH-like_sf"/>
</dbReference>
<dbReference type="SUPFAM" id="SSF50630">
    <property type="entry name" value="Acid proteases"/>
    <property type="match status" value="1"/>
</dbReference>
<dbReference type="Pfam" id="PF00078">
    <property type="entry name" value="RVT_1"/>
    <property type="match status" value="1"/>
</dbReference>
<protein>
    <recommendedName>
        <fullName evidence="1">RNA-directed DNA polymerase</fullName>
        <ecNumber evidence="1">2.7.7.49</ecNumber>
    </recommendedName>
</protein>
<dbReference type="Gene3D" id="1.10.340.70">
    <property type="match status" value="1"/>
</dbReference>
<dbReference type="PANTHER" id="PTHR37984:SF5">
    <property type="entry name" value="PROTEIN NYNRIN-LIKE"/>
    <property type="match status" value="1"/>
</dbReference>
<feature type="compositionally biased region" description="Basic and acidic residues" evidence="10">
    <location>
        <begin position="290"/>
        <end position="319"/>
    </location>
</feature>
<evidence type="ECO:0000256" key="5">
    <source>
        <dbReference type="ARBA" id="ARBA00022722"/>
    </source>
</evidence>
<dbReference type="InterPro" id="IPR050951">
    <property type="entry name" value="Retrovirus_Pol_polyprotein"/>
</dbReference>
<feature type="domain" description="CCHC-type" evidence="11">
    <location>
        <begin position="379"/>
        <end position="393"/>
    </location>
</feature>
<dbReference type="SUPFAM" id="SSF56672">
    <property type="entry name" value="DNA/RNA polymerases"/>
    <property type="match status" value="1"/>
</dbReference>
<dbReference type="GO" id="GO:0008270">
    <property type="term" value="F:zinc ion binding"/>
    <property type="evidence" value="ECO:0007669"/>
    <property type="project" value="UniProtKB-KW"/>
</dbReference>
<dbReference type="GO" id="GO:0003964">
    <property type="term" value="F:RNA-directed DNA polymerase activity"/>
    <property type="evidence" value="ECO:0007669"/>
    <property type="project" value="UniProtKB-KW"/>
</dbReference>
<dbReference type="Gene3D" id="3.10.20.370">
    <property type="match status" value="1"/>
</dbReference>
<dbReference type="Pfam" id="PF17917">
    <property type="entry name" value="RT_RNaseH"/>
    <property type="match status" value="1"/>
</dbReference>
<dbReference type="PANTHER" id="PTHR37984">
    <property type="entry name" value="PROTEIN CBG26694"/>
    <property type="match status" value="1"/>
</dbReference>
<evidence type="ECO:0000256" key="7">
    <source>
        <dbReference type="ARBA" id="ARBA00022801"/>
    </source>
</evidence>
<evidence type="ECO:0000256" key="2">
    <source>
        <dbReference type="ARBA" id="ARBA00022670"/>
    </source>
</evidence>
<evidence type="ECO:0000256" key="4">
    <source>
        <dbReference type="ARBA" id="ARBA00022695"/>
    </source>
</evidence>
<keyword evidence="9" id="KW-0479">Metal-binding</keyword>
<dbReference type="InterPro" id="IPR036397">
    <property type="entry name" value="RNaseH_sf"/>
</dbReference>
<evidence type="ECO:0000313" key="15">
    <source>
        <dbReference type="EMBL" id="KAJ0391696.1"/>
    </source>
</evidence>
<dbReference type="PROSITE" id="PS50175">
    <property type="entry name" value="ASP_PROT_RETROV"/>
    <property type="match status" value="1"/>
</dbReference>
<feature type="compositionally biased region" description="Acidic residues" evidence="10">
    <location>
        <begin position="70"/>
        <end position="79"/>
    </location>
</feature>
<evidence type="ECO:0000259" key="11">
    <source>
        <dbReference type="PROSITE" id="PS50158"/>
    </source>
</evidence>
<dbReference type="Gene3D" id="3.30.70.270">
    <property type="match status" value="2"/>
</dbReference>
<keyword evidence="6" id="KW-0255">Endonuclease</keyword>
<dbReference type="CDD" id="cd09274">
    <property type="entry name" value="RNase_HI_RT_Ty3"/>
    <property type="match status" value="1"/>
</dbReference>
<dbReference type="InterPro" id="IPR041588">
    <property type="entry name" value="Integrase_H2C2"/>
</dbReference>
<dbReference type="GO" id="GO:0004519">
    <property type="term" value="F:endonuclease activity"/>
    <property type="evidence" value="ECO:0007669"/>
    <property type="project" value="UniProtKB-KW"/>
</dbReference>
<dbReference type="Pfam" id="PF17921">
    <property type="entry name" value="Integrase_H2C2"/>
    <property type="match status" value="1"/>
</dbReference>
<dbReference type="FunFam" id="3.30.70.270:FF:000026">
    <property type="entry name" value="Transposon Ty3-G Gag-Pol polyprotein"/>
    <property type="match status" value="1"/>
</dbReference>
<feature type="region of interest" description="Disordered" evidence="10">
    <location>
        <begin position="290"/>
        <end position="372"/>
    </location>
</feature>
<evidence type="ECO:0000256" key="9">
    <source>
        <dbReference type="PROSITE-ProRule" id="PRU00047"/>
    </source>
</evidence>
<dbReference type="GO" id="GO:0003676">
    <property type="term" value="F:nucleic acid binding"/>
    <property type="evidence" value="ECO:0007669"/>
    <property type="project" value="InterPro"/>
</dbReference>
<evidence type="ECO:0000256" key="6">
    <source>
        <dbReference type="ARBA" id="ARBA00022759"/>
    </source>
</evidence>
<evidence type="ECO:0000259" key="12">
    <source>
        <dbReference type="PROSITE" id="PS50175"/>
    </source>
</evidence>
<dbReference type="SMART" id="SM00343">
    <property type="entry name" value="ZnF_C2HC"/>
    <property type="match status" value="1"/>
</dbReference>
<feature type="compositionally biased region" description="Basic residues" evidence="10">
    <location>
        <begin position="31"/>
        <end position="41"/>
    </location>
</feature>
<keyword evidence="9" id="KW-0862">Zinc</keyword>
<dbReference type="Gene3D" id="3.10.10.10">
    <property type="entry name" value="HIV Type 1 Reverse Transcriptase, subunit A, domain 1"/>
    <property type="match status" value="1"/>
</dbReference>
<dbReference type="EMBL" id="JAKCXM010000887">
    <property type="protein sequence ID" value="KAJ0391696.1"/>
    <property type="molecule type" value="Genomic_DNA"/>
</dbReference>
<gene>
    <name evidence="15" type="ORF">P43SY_010532</name>
</gene>
<feature type="domain" description="Peptidase A2" evidence="12">
    <location>
        <begin position="462"/>
        <end position="500"/>
    </location>
</feature>
<dbReference type="InterPro" id="IPR043128">
    <property type="entry name" value="Rev_trsase/Diguanyl_cyclase"/>
</dbReference>
<feature type="domain" description="Integrase catalytic" evidence="14">
    <location>
        <begin position="1292"/>
        <end position="1466"/>
    </location>
</feature>
<dbReference type="Gene3D" id="2.40.70.10">
    <property type="entry name" value="Acid Proteases"/>
    <property type="match status" value="1"/>
</dbReference>
<evidence type="ECO:0000259" key="14">
    <source>
        <dbReference type="PROSITE" id="PS50994"/>
    </source>
</evidence>
<evidence type="ECO:0000256" key="10">
    <source>
        <dbReference type="SAM" id="MobiDB-lite"/>
    </source>
</evidence>
<dbReference type="InterPro" id="IPR001878">
    <property type="entry name" value="Znf_CCHC"/>
</dbReference>
<dbReference type="Gene3D" id="4.10.60.10">
    <property type="entry name" value="Zinc finger, CCHC-type"/>
    <property type="match status" value="1"/>
</dbReference>
<dbReference type="PROSITE" id="PS50158">
    <property type="entry name" value="ZF_CCHC"/>
    <property type="match status" value="1"/>
</dbReference>
<keyword evidence="4" id="KW-0548">Nucleotidyltransferase</keyword>
<sequence length="1719" mass="191456">MGSPTATHRGHTRSPIPLVETTAATKNNKATARRRNRRKRLRIDTTGSHASNKAPAVGATTQPIQPNTDGDQEETETDTTPETPTVDIAFEDLASRDEDNNETPTTRVAPAMSGLPPTPRNLGFSIRNVILREYDPSRDGLVDVWIQSVKKAIAADEAMMGARWPEPPLYHLASGKLLGNAATWLRQYERATPMEERTLQHFFGALKERFGTKLDEIEVVERLAQRGKRVGESYAEYAEALSKLAEGVDIPERQLLSAFLRGLGRAVGPLIRAQKPRTINEAVYEAELNMKSDGRDEGEKERARPARALLVRDEGRTGEDVDQQAPWPQGPYQWPTPTWGKRPASQMDPGDSGGPPTPGQGQSQPWGKRPRRERADIQCFKCRQMGHYARECRYQPKGNPAPVADEDDAVPNEVKTEAAAEAEELKAEEVTGGAASATGARIRVEASGGLPTARVRLRDKATEIIIDTGASYSVAGEKLRRHGQRLAGPPPVQQVQGLGGTCLPVLGVWKFELRTVYEQTLVVDVLVVDGCGEEFILGSDFWTGQRATISYETCEATFMKGDTRVVVPFTFKDAKGGDVRLARGLKVPTQSQCLVRLPVEAAAGTVGLFLPAKTSAPHLLVPATVARVHEGHVTVPVLNVLGKKVKLPARTQLGRWVPLDDEMELMSIDGTLERPAVERWLETMRPATEAPLPGEDELALSHLSEEDRALVLRTLRCFPRIVSAEKVCPPPTDTGVCHVIPTGTAAPISTRRWRHAEQEKVVIDRHVEEMLKAGVIEMGNGPWCFPVVLVKKKDGSVRFCVDYRALNAVTAKDVYPLPRIDETVEALGGATLFSTMDLMAGYWQIPVAPEDRDKTAFATRQGLFRFRRMPFGLSNAPGTFQRLMDCVLRGLSWICCLVYLDDIIVYSRGPVERHLVKLAAVLARLEDAGLTIKLKKCVFAAPKIEYLGHELSEEGVRPTDRLLRAIRDAPVPTDATEVRRFVHLAGYYRRFIPEFGRKAEPLTRLLRKNEAWQWGPEQDGAVGQLKKELTSKPVLRYPDFQRPFVLATDASLVGLGAALMQDHGDGLQPVGFASKVNSETQTKYGITELECLAVVWAINQFRPYLYGREFQVITDHVALKWLMTAKEPNKRLHRWALSLQEYNFTIVYRPGKSNVVPDALSRAPVRVALGVETNGARETLESRGAAQIDLATLREHQRRSRMCTEALTVGTCKGRAVRVHDGVVEVHTDDGWRLLLPATLRTVALKACHESAWAGHLRGPQTLARIRRSFWWPGVARTVGIWLTTCRDCGSRKVRPAKVIPPLRSLRVGEVGDRWALDIAGPLPRTASGNRYVVAIVEYVTKFVVAEAVPTRAAEKIASVLRDRVVLQFGPMRELITDGARELQSATMKALVLGLQAKQSTSVPYRPNLLGQVERFNRTWKDIVSMYVNEAQTDWDEWVPVAAYAYNSARNTVTGFTPFELMTGREPRAPWDLLLPTHHGSVDDLPRWYENTRARLRKLAQFARLAISKEQLRQARCYDRRSRREWTFEVNELTWVFRPTRGPGISKLRHRWIGPCRILEPAGYENFLVLHLDTAERLLVHESMLLPFSTPSAEREEETQGLLDELDDSSDNGTGAIQALETVEARGVSTASARPIRAVAPPAQVGMENLHRSSSGVFFVERGRRRARNRIGRYEVEVMVEIRSGSEAGTVRWMTFNEFESFWAANKDIEDDVAAGEGE</sequence>
<evidence type="ECO:0000259" key="13">
    <source>
        <dbReference type="PROSITE" id="PS50878"/>
    </source>
</evidence>
<keyword evidence="9" id="KW-0863">Zinc-finger</keyword>
<dbReference type="SUPFAM" id="SSF53098">
    <property type="entry name" value="Ribonuclease H-like"/>
    <property type="match status" value="1"/>
</dbReference>
<dbReference type="Pfam" id="PF00098">
    <property type="entry name" value="zf-CCHC"/>
    <property type="match status" value="1"/>
</dbReference>
<dbReference type="InterPro" id="IPR001584">
    <property type="entry name" value="Integrase_cat-core"/>
</dbReference>
<dbReference type="GO" id="GO:0015074">
    <property type="term" value="P:DNA integration"/>
    <property type="evidence" value="ECO:0007669"/>
    <property type="project" value="InterPro"/>
</dbReference>